<accession>A0AA38C0Y4</accession>
<protein>
    <submittedName>
        <fullName evidence="1">Uncharacterized protein</fullName>
    </submittedName>
</protein>
<proteinExistence type="predicted"/>
<dbReference type="EMBL" id="JAHRHJ020003813">
    <property type="protein sequence ID" value="KAH9290518.1"/>
    <property type="molecule type" value="Genomic_DNA"/>
</dbReference>
<keyword evidence="2" id="KW-1185">Reference proteome</keyword>
<dbReference type="AlphaFoldDB" id="A0AA38C0Y4"/>
<reference evidence="1 2" key="1">
    <citation type="journal article" date="2021" name="Nat. Plants">
        <title>The Taxus genome provides insights into paclitaxel biosynthesis.</title>
        <authorList>
            <person name="Xiong X."/>
            <person name="Gou J."/>
            <person name="Liao Q."/>
            <person name="Li Y."/>
            <person name="Zhou Q."/>
            <person name="Bi G."/>
            <person name="Li C."/>
            <person name="Du R."/>
            <person name="Wang X."/>
            <person name="Sun T."/>
            <person name="Guo L."/>
            <person name="Liang H."/>
            <person name="Lu P."/>
            <person name="Wu Y."/>
            <person name="Zhang Z."/>
            <person name="Ro D.K."/>
            <person name="Shang Y."/>
            <person name="Huang S."/>
            <person name="Yan J."/>
        </authorList>
    </citation>
    <scope>NUCLEOTIDE SEQUENCE [LARGE SCALE GENOMIC DNA]</scope>
    <source>
        <strain evidence="1">Ta-2019</strain>
    </source>
</reference>
<gene>
    <name evidence="1" type="ORF">KI387_034635</name>
</gene>
<evidence type="ECO:0000313" key="1">
    <source>
        <dbReference type="EMBL" id="KAH9290518.1"/>
    </source>
</evidence>
<sequence length="205" mass="23514">HRSTSRISSLIWLGQHLQCRGLMEFLCKAIQTAYPYHQNYLPGNQYWPRIIQNPLFGPPQTTEQCGLLYASAFSKHYATEEIEVGSPKFVSLSQGLTDQIISQSWNPSIDNDFKELVDIADKKYPHEKRIRQTMQNNSNAKDLQKTKMASMEGWLKPTESLEKRKADTSESIGTKKKFNTFAKAQLCAEKLHTFNAVLQKSKEEK</sequence>
<feature type="non-terminal residue" evidence="1">
    <location>
        <position position="205"/>
    </location>
</feature>
<comment type="caution">
    <text evidence="1">The sequence shown here is derived from an EMBL/GenBank/DDBJ whole genome shotgun (WGS) entry which is preliminary data.</text>
</comment>
<feature type="non-terminal residue" evidence="1">
    <location>
        <position position="1"/>
    </location>
</feature>
<name>A0AA38C0Y4_TAXCH</name>
<evidence type="ECO:0000313" key="2">
    <source>
        <dbReference type="Proteomes" id="UP000824469"/>
    </source>
</evidence>
<dbReference type="Proteomes" id="UP000824469">
    <property type="component" value="Unassembled WGS sequence"/>
</dbReference>
<organism evidence="1 2">
    <name type="scientific">Taxus chinensis</name>
    <name type="common">Chinese yew</name>
    <name type="synonym">Taxus wallichiana var. chinensis</name>
    <dbReference type="NCBI Taxonomy" id="29808"/>
    <lineage>
        <taxon>Eukaryota</taxon>
        <taxon>Viridiplantae</taxon>
        <taxon>Streptophyta</taxon>
        <taxon>Embryophyta</taxon>
        <taxon>Tracheophyta</taxon>
        <taxon>Spermatophyta</taxon>
        <taxon>Pinopsida</taxon>
        <taxon>Pinidae</taxon>
        <taxon>Conifers II</taxon>
        <taxon>Cupressales</taxon>
        <taxon>Taxaceae</taxon>
        <taxon>Taxus</taxon>
    </lineage>
</organism>